<protein>
    <submittedName>
        <fullName evidence="11">ABC transporter ATP-binding protein/permease</fullName>
    </submittedName>
</protein>
<dbReference type="Pfam" id="PF00664">
    <property type="entry name" value="ABC_membrane"/>
    <property type="match status" value="1"/>
</dbReference>
<accession>S5M3B6</accession>
<feature type="domain" description="ABC transmembrane type-1" evidence="10">
    <location>
        <begin position="28"/>
        <end position="272"/>
    </location>
</feature>
<evidence type="ECO:0000256" key="3">
    <source>
        <dbReference type="ARBA" id="ARBA00022692"/>
    </source>
</evidence>
<dbReference type="GO" id="GO:0016887">
    <property type="term" value="F:ATP hydrolysis activity"/>
    <property type="evidence" value="ECO:0007669"/>
    <property type="project" value="InterPro"/>
</dbReference>
<evidence type="ECO:0000259" key="9">
    <source>
        <dbReference type="PROSITE" id="PS50893"/>
    </source>
</evidence>
<feature type="transmembrane region" description="Helical" evidence="8">
    <location>
        <begin position="26"/>
        <end position="48"/>
    </location>
</feature>
<evidence type="ECO:0000313" key="12">
    <source>
        <dbReference type="Proteomes" id="UP000014983"/>
    </source>
</evidence>
<dbReference type="GO" id="GO:0005886">
    <property type="term" value="C:plasma membrane"/>
    <property type="evidence" value="ECO:0007669"/>
    <property type="project" value="UniProtKB-SubCell"/>
</dbReference>
<dbReference type="PROSITE" id="PS50893">
    <property type="entry name" value="ABC_TRANSPORTER_2"/>
    <property type="match status" value="1"/>
</dbReference>
<feature type="transmembrane region" description="Helical" evidence="8">
    <location>
        <begin position="182"/>
        <end position="206"/>
    </location>
</feature>
<dbReference type="InterPro" id="IPR017871">
    <property type="entry name" value="ABC_transporter-like_CS"/>
</dbReference>
<keyword evidence="7 8" id="KW-0472">Membrane</keyword>
<dbReference type="PATRIC" id="fig|1276221.3.peg.850"/>
<evidence type="ECO:0000256" key="4">
    <source>
        <dbReference type="ARBA" id="ARBA00022741"/>
    </source>
</evidence>
<evidence type="ECO:0000259" key="10">
    <source>
        <dbReference type="PROSITE" id="PS50929"/>
    </source>
</evidence>
<feature type="domain" description="ABC transporter" evidence="9">
    <location>
        <begin position="367"/>
        <end position="606"/>
    </location>
</feature>
<keyword evidence="3 8" id="KW-0812">Transmembrane</keyword>
<dbReference type="InterPro" id="IPR027417">
    <property type="entry name" value="P-loop_NTPase"/>
</dbReference>
<feature type="transmembrane region" description="Helical" evidence="8">
    <location>
        <begin position="266"/>
        <end position="289"/>
    </location>
</feature>
<dbReference type="InterPro" id="IPR039421">
    <property type="entry name" value="Type_1_exporter"/>
</dbReference>
<dbReference type="FunFam" id="3.40.50.300:FF:000218">
    <property type="entry name" value="Multidrug ABC transporter ATP-binding protein"/>
    <property type="match status" value="1"/>
</dbReference>
<keyword evidence="5 11" id="KW-0067">ATP-binding</keyword>
<dbReference type="Pfam" id="PF00005">
    <property type="entry name" value="ABC_tran"/>
    <property type="match status" value="1"/>
</dbReference>
<dbReference type="Gene3D" id="3.40.50.300">
    <property type="entry name" value="P-loop containing nucleotide triphosphate hydrolases"/>
    <property type="match status" value="1"/>
</dbReference>
<dbReference type="RefSeq" id="WP_020836780.1">
    <property type="nucleotide sequence ID" value="NC_021833.1"/>
</dbReference>
<dbReference type="PANTHER" id="PTHR24221">
    <property type="entry name" value="ATP-BINDING CASSETTE SUB-FAMILY B"/>
    <property type="match status" value="1"/>
</dbReference>
<dbReference type="OrthoDB" id="9763744at2"/>
<proteinExistence type="inferred from homology"/>
<name>S5M3B6_9MOLU</name>
<gene>
    <name evidence="11" type="ORF">SDIMI_v3c08480</name>
</gene>
<dbReference type="PROSITE" id="PS00211">
    <property type="entry name" value="ABC_TRANSPORTER_1"/>
    <property type="match status" value="1"/>
</dbReference>
<dbReference type="eggNOG" id="COG1132">
    <property type="taxonomic scope" value="Bacteria"/>
</dbReference>
<dbReference type="EMBL" id="CP005076">
    <property type="protein sequence ID" value="AGR42552.1"/>
    <property type="molecule type" value="Genomic_DNA"/>
</dbReference>
<dbReference type="InterPro" id="IPR036640">
    <property type="entry name" value="ABC1_TM_sf"/>
</dbReference>
<evidence type="ECO:0000256" key="5">
    <source>
        <dbReference type="ARBA" id="ARBA00022840"/>
    </source>
</evidence>
<comment type="similarity">
    <text evidence="2">Belongs to the ABC transporter superfamily.</text>
</comment>
<dbReference type="FunCoup" id="S5M3B6">
    <property type="interactions" value="231"/>
</dbReference>
<keyword evidence="4" id="KW-0547">Nucleotide-binding</keyword>
<feature type="transmembrane region" description="Helical" evidence="8">
    <location>
        <begin position="153"/>
        <end position="176"/>
    </location>
</feature>
<dbReference type="InParanoid" id="S5M3B6"/>
<dbReference type="InterPro" id="IPR003439">
    <property type="entry name" value="ABC_transporter-like_ATP-bd"/>
</dbReference>
<sequence>MKKRKISKNREFFRIIVKYYFKEWRLSILMIPLSVITALLFIMIPLITQQINMDLTKTEETLPELTKGVFLTAYWGLTWPTLLLIALGCLILNTMTSFSINYIGYILAIRIEIDLRNKILEKLVRQDISYYSDKKIGEILTNVISDAKIVGDWAINIPLGVLISLLQITVSILMTFLLDWRIATAGLSIFVVILMAFALCYIFAVIKYEKIRKTLEKTNGDVIDRVVSIRLIKASGTEAYETENFKEKHVDYYNQSKPFAGWLSSLLTVVFAGDFLISFTSPIFAVIFYGSSSNPEPTLEFFKYTFAAYTLAQSLMIGPLFTLLNMSGGLVGAGIAASRISTTLEKDSILDPHYYDGIKVESLKQNIIFKDVEFRYPEKPKKVILPKFDFTFEYGKSYAFVGETGSGKSTIAKLLLRLYDPSDGKIIINNDNDLKDVNLQSYLKFIGYVEQEPQILFGDVFENIKYGSFEATDEEVIEAAKKAELDNLVNTWPDGYKTILGERGFMLSGGQKQRLVIARMFLKNPQLLILDEATSALDNIVEKEIQAKLNELMKNRTSVTIAHRLSTIKNVDEIIVLGANGKGIVQRGTFKELISTDGHFKNLYDAGLMGKEK</sequence>
<dbReference type="GO" id="GO:0140359">
    <property type="term" value="F:ABC-type transporter activity"/>
    <property type="evidence" value="ECO:0007669"/>
    <property type="project" value="InterPro"/>
</dbReference>
<dbReference type="InterPro" id="IPR011527">
    <property type="entry name" value="ABC1_TM_dom"/>
</dbReference>
<reference evidence="11 12" key="1">
    <citation type="journal article" date="2013" name="Genome Biol. Evol.">
        <title>Comparison of metabolic capacities and inference of gene content evolution in mosquito-associated Spiroplasma diminutum and S. taiwanense.</title>
        <authorList>
            <person name="Lo W.S."/>
            <person name="Ku C."/>
            <person name="Chen L.L."/>
            <person name="Chang T.H."/>
            <person name="Kuo C.H."/>
        </authorList>
    </citation>
    <scope>NUCLEOTIDE SEQUENCE [LARGE SCALE GENOMIC DNA]</scope>
    <source>
        <strain evidence="11">CUAS-1</strain>
    </source>
</reference>
<dbReference type="HOGENOM" id="CLU_000604_84_3_14"/>
<dbReference type="SUPFAM" id="SSF90123">
    <property type="entry name" value="ABC transporter transmembrane region"/>
    <property type="match status" value="1"/>
</dbReference>
<evidence type="ECO:0000256" key="2">
    <source>
        <dbReference type="ARBA" id="ARBA00005417"/>
    </source>
</evidence>
<keyword evidence="12" id="KW-1185">Reference proteome</keyword>
<keyword evidence="6 8" id="KW-1133">Transmembrane helix</keyword>
<dbReference type="PROSITE" id="PS50929">
    <property type="entry name" value="ABC_TM1F"/>
    <property type="match status" value="1"/>
</dbReference>
<dbReference type="CDD" id="cd07346">
    <property type="entry name" value="ABC_6TM_exporters"/>
    <property type="match status" value="1"/>
</dbReference>
<comment type="subcellular location">
    <subcellularLocation>
        <location evidence="1">Cell membrane</location>
        <topology evidence="1">Multi-pass membrane protein</topology>
    </subcellularLocation>
</comment>
<evidence type="ECO:0000313" key="11">
    <source>
        <dbReference type="EMBL" id="AGR42552.1"/>
    </source>
</evidence>
<organism evidence="11 12">
    <name type="scientific">Spiroplasma diminutum CUAS-1</name>
    <dbReference type="NCBI Taxonomy" id="1276221"/>
    <lineage>
        <taxon>Bacteria</taxon>
        <taxon>Bacillati</taxon>
        <taxon>Mycoplasmatota</taxon>
        <taxon>Mollicutes</taxon>
        <taxon>Entomoplasmatales</taxon>
        <taxon>Spiroplasmataceae</taxon>
        <taxon>Spiroplasma</taxon>
    </lineage>
</organism>
<dbReference type="SMART" id="SM00382">
    <property type="entry name" value="AAA"/>
    <property type="match status" value="1"/>
</dbReference>
<dbReference type="SUPFAM" id="SSF52540">
    <property type="entry name" value="P-loop containing nucleoside triphosphate hydrolases"/>
    <property type="match status" value="1"/>
</dbReference>
<dbReference type="GO" id="GO:0005524">
    <property type="term" value="F:ATP binding"/>
    <property type="evidence" value="ECO:0007669"/>
    <property type="project" value="UniProtKB-KW"/>
</dbReference>
<dbReference type="PANTHER" id="PTHR24221:SF654">
    <property type="entry name" value="ATP-BINDING CASSETTE SUB-FAMILY B MEMBER 6"/>
    <property type="match status" value="1"/>
</dbReference>
<dbReference type="STRING" id="1276221.SDIMI_v3c08480"/>
<dbReference type="Gene3D" id="1.20.1560.10">
    <property type="entry name" value="ABC transporter type 1, transmembrane domain"/>
    <property type="match status" value="1"/>
</dbReference>
<dbReference type="KEGG" id="sdi:SDIMI_v3c08480"/>
<dbReference type="Proteomes" id="UP000014983">
    <property type="component" value="Chromosome"/>
</dbReference>
<feature type="transmembrane region" description="Helical" evidence="8">
    <location>
        <begin position="68"/>
        <end position="92"/>
    </location>
</feature>
<dbReference type="AlphaFoldDB" id="S5M3B6"/>
<evidence type="ECO:0000256" key="6">
    <source>
        <dbReference type="ARBA" id="ARBA00022989"/>
    </source>
</evidence>
<evidence type="ECO:0000256" key="1">
    <source>
        <dbReference type="ARBA" id="ARBA00004651"/>
    </source>
</evidence>
<dbReference type="InterPro" id="IPR003593">
    <property type="entry name" value="AAA+_ATPase"/>
</dbReference>
<evidence type="ECO:0000256" key="8">
    <source>
        <dbReference type="SAM" id="Phobius"/>
    </source>
</evidence>
<evidence type="ECO:0000256" key="7">
    <source>
        <dbReference type="ARBA" id="ARBA00023136"/>
    </source>
</evidence>
<dbReference type="GO" id="GO:0034040">
    <property type="term" value="F:ATPase-coupled lipid transmembrane transporter activity"/>
    <property type="evidence" value="ECO:0007669"/>
    <property type="project" value="TreeGrafter"/>
</dbReference>